<reference evidence="2 3" key="1">
    <citation type="submission" date="2020-02" db="EMBL/GenBank/DDBJ databases">
        <title>Paenibacillus sp. nov., isolated from rhizosphere soil of tomato.</title>
        <authorList>
            <person name="Weon H.-Y."/>
            <person name="Lee S.A."/>
        </authorList>
    </citation>
    <scope>NUCLEOTIDE SEQUENCE [LARGE SCALE GENOMIC DNA]</scope>
    <source>
        <strain evidence="2 3">14171R-81</strain>
    </source>
</reference>
<feature type="domain" description="DUF4832" evidence="1">
    <location>
        <begin position="311"/>
        <end position="436"/>
    </location>
</feature>
<name>A0A6C0NZS7_9BACL</name>
<dbReference type="SUPFAM" id="SSF51445">
    <property type="entry name" value="(Trans)glycosidases"/>
    <property type="match status" value="1"/>
</dbReference>
<organism evidence="2 3">
    <name type="scientific">Paenibacillus rhizovicinus</name>
    <dbReference type="NCBI Taxonomy" id="2704463"/>
    <lineage>
        <taxon>Bacteria</taxon>
        <taxon>Bacillati</taxon>
        <taxon>Bacillota</taxon>
        <taxon>Bacilli</taxon>
        <taxon>Bacillales</taxon>
        <taxon>Paenibacillaceae</taxon>
        <taxon>Paenibacillus</taxon>
    </lineage>
</organism>
<accession>A0A6C0NZS7</accession>
<evidence type="ECO:0000313" key="3">
    <source>
        <dbReference type="Proteomes" id="UP000479114"/>
    </source>
</evidence>
<protein>
    <submittedName>
        <fullName evidence="2">DUF4832 domain-containing protein</fullName>
    </submittedName>
</protein>
<dbReference type="KEGG" id="prz:GZH47_11740"/>
<sequence length="469" mass="53868">MVRKRFVVRPGVIDDVLVNPGIGFTTFQRFNGDQLNAGNKWTEGFPIDYQPFEGSLANKDHPMTSIAYYRIYWRFLEPEQGQYDWELIDRALRTAQERKQTLMLRVAPYGECELSDVPDWYRRLPDVSGNPIQPRWRVDPEDPRYVSCFGGFIRALGERYDLHPGLESVDMAIIGSWGEGEGSELLTQPTREALMDCYIDSFRETPLLMLLTDDRTNRYGLSRAAVGWRADCLGDMGGYWSNLKDIVGWRADSANEYWDIPLDWSHMTDCYPQLITLTGVQDAWKKAPVSFEVCWVVQDWYDRGWDIDYIIDQSLKWHISTFNAKSSPIPQEWEPNVRRWLNKMGYRYALRKITYPESVEPGGELDITTWWENLGVAPCYRRYPLALRLRNDSGSTVLRTDADIREWLPGDTLYDGAVALPADLLPGRYQLELAILGTDAVVPAVQLAVEGRQSDGWYTLGGIEVAAKI</sequence>
<proteinExistence type="predicted"/>
<dbReference type="InterPro" id="IPR017853">
    <property type="entry name" value="GH"/>
</dbReference>
<dbReference type="Pfam" id="PF16116">
    <property type="entry name" value="DUF4832"/>
    <property type="match status" value="1"/>
</dbReference>
<dbReference type="RefSeq" id="WP_162640254.1">
    <property type="nucleotide sequence ID" value="NZ_CP048286.1"/>
</dbReference>
<dbReference type="EMBL" id="CP048286">
    <property type="protein sequence ID" value="QHW31446.1"/>
    <property type="molecule type" value="Genomic_DNA"/>
</dbReference>
<keyword evidence="3" id="KW-1185">Reference proteome</keyword>
<evidence type="ECO:0000259" key="1">
    <source>
        <dbReference type="Pfam" id="PF16116"/>
    </source>
</evidence>
<dbReference type="AlphaFoldDB" id="A0A6C0NZS7"/>
<dbReference type="InterPro" id="IPR032267">
    <property type="entry name" value="DUF4832"/>
</dbReference>
<gene>
    <name evidence="2" type="ORF">GZH47_11740</name>
</gene>
<evidence type="ECO:0000313" key="2">
    <source>
        <dbReference type="EMBL" id="QHW31446.1"/>
    </source>
</evidence>
<dbReference type="Proteomes" id="UP000479114">
    <property type="component" value="Chromosome"/>
</dbReference>
<dbReference type="Gene3D" id="3.20.20.80">
    <property type="entry name" value="Glycosidases"/>
    <property type="match status" value="1"/>
</dbReference>